<dbReference type="EMBL" id="VSSQ01089941">
    <property type="protein sequence ID" value="MPN36027.1"/>
    <property type="molecule type" value="Genomic_DNA"/>
</dbReference>
<sequence length="100" mass="11269">MAYLHHEFGAAAVDDAGEPPHIIDGLAAVEPPLPRHGLALGTYIGKLRYHRPRAAGRRFRLPRYRRGRRAARGVFAGAQPRRRPDKAVFHGKYFIIEGFE</sequence>
<organism evidence="1">
    <name type="scientific">bioreactor metagenome</name>
    <dbReference type="NCBI Taxonomy" id="1076179"/>
    <lineage>
        <taxon>unclassified sequences</taxon>
        <taxon>metagenomes</taxon>
        <taxon>ecological metagenomes</taxon>
    </lineage>
</organism>
<gene>
    <name evidence="1" type="ORF">SDC9_183532</name>
</gene>
<proteinExistence type="predicted"/>
<accession>A0A645HAG4</accession>
<dbReference type="AlphaFoldDB" id="A0A645HAG4"/>
<comment type="caution">
    <text evidence="1">The sequence shown here is derived from an EMBL/GenBank/DDBJ whole genome shotgun (WGS) entry which is preliminary data.</text>
</comment>
<name>A0A645HAG4_9ZZZZ</name>
<protein>
    <submittedName>
        <fullName evidence="1">Uncharacterized protein</fullName>
    </submittedName>
</protein>
<reference evidence="1" key="1">
    <citation type="submission" date="2019-08" db="EMBL/GenBank/DDBJ databases">
        <authorList>
            <person name="Kucharzyk K."/>
            <person name="Murdoch R.W."/>
            <person name="Higgins S."/>
            <person name="Loffler F."/>
        </authorList>
    </citation>
    <scope>NUCLEOTIDE SEQUENCE</scope>
</reference>
<evidence type="ECO:0000313" key="1">
    <source>
        <dbReference type="EMBL" id="MPN36027.1"/>
    </source>
</evidence>